<dbReference type="SMART" id="SM00054">
    <property type="entry name" value="EFh"/>
    <property type="match status" value="4"/>
</dbReference>
<dbReference type="Gene3D" id="1.10.238.10">
    <property type="entry name" value="EF-hand"/>
    <property type="match status" value="2"/>
</dbReference>
<reference evidence="5" key="1">
    <citation type="submission" date="2019-08" db="EMBL/GenBank/DDBJ databases">
        <title>Reference gene set and small RNA set construction with multiple tissues from Davidia involucrata Baill.</title>
        <authorList>
            <person name="Yang H."/>
            <person name="Zhou C."/>
            <person name="Li G."/>
            <person name="Wang J."/>
            <person name="Gao P."/>
            <person name="Wang M."/>
            <person name="Wang R."/>
            <person name="Zhao Y."/>
        </authorList>
    </citation>
    <scope>NUCLEOTIDE SEQUENCE</scope>
    <source>
        <tissue evidence="5">Mixed with DoveR01_LX</tissue>
    </source>
</reference>
<keyword evidence="3" id="KW-0106">Calcium</keyword>
<dbReference type="PROSITE" id="PS50222">
    <property type="entry name" value="EF_HAND_2"/>
    <property type="match status" value="4"/>
</dbReference>
<keyword evidence="1" id="KW-0479">Metal-binding</keyword>
<dbReference type="AlphaFoldDB" id="A0A5B7BU28"/>
<keyword evidence="2" id="KW-0677">Repeat</keyword>
<dbReference type="FunFam" id="1.10.238.10:FF:000001">
    <property type="entry name" value="Calmodulin 1"/>
    <property type="match status" value="1"/>
</dbReference>
<organism evidence="5">
    <name type="scientific">Davidia involucrata</name>
    <name type="common">Dove tree</name>
    <dbReference type="NCBI Taxonomy" id="16924"/>
    <lineage>
        <taxon>Eukaryota</taxon>
        <taxon>Viridiplantae</taxon>
        <taxon>Streptophyta</taxon>
        <taxon>Embryophyta</taxon>
        <taxon>Tracheophyta</taxon>
        <taxon>Spermatophyta</taxon>
        <taxon>Magnoliopsida</taxon>
        <taxon>eudicotyledons</taxon>
        <taxon>Gunneridae</taxon>
        <taxon>Pentapetalae</taxon>
        <taxon>asterids</taxon>
        <taxon>Cornales</taxon>
        <taxon>Nyssaceae</taxon>
        <taxon>Davidia</taxon>
    </lineage>
</organism>
<dbReference type="SUPFAM" id="SSF47473">
    <property type="entry name" value="EF-hand"/>
    <property type="match status" value="1"/>
</dbReference>
<evidence type="ECO:0000256" key="1">
    <source>
        <dbReference type="ARBA" id="ARBA00022723"/>
    </source>
</evidence>
<dbReference type="EMBL" id="GHES01041911">
    <property type="protein sequence ID" value="MPA72470.1"/>
    <property type="molecule type" value="Transcribed_RNA"/>
</dbReference>
<feature type="domain" description="EF-hand" evidence="4">
    <location>
        <begin position="49"/>
        <end position="84"/>
    </location>
</feature>
<evidence type="ECO:0000259" key="4">
    <source>
        <dbReference type="PROSITE" id="PS50222"/>
    </source>
</evidence>
<dbReference type="InterPro" id="IPR002048">
    <property type="entry name" value="EF_hand_dom"/>
</dbReference>
<evidence type="ECO:0000313" key="5">
    <source>
        <dbReference type="EMBL" id="MPA72470.1"/>
    </source>
</evidence>
<feature type="domain" description="EF-hand" evidence="4">
    <location>
        <begin position="125"/>
        <end position="160"/>
    </location>
</feature>
<sequence length="192" mass="22189">MPDSFRICLSSLQKFLHQLNAMKKVKTWRRRKPKRLFSDFNWSSFAAMEVSNQLKQVFKFMDANGDGKISPLELSEVLFSLGHEKSMATKEAQGMVREMDCNGDGFIDMEEFMNVMTNPDSQTGKEDDLLMDVFLIFDSDRNGFISARELQRVLISLGCDKCSLRECRRMIRGVDKDGDGFVDFEEFRSMML</sequence>
<dbReference type="PANTHER" id="PTHR10891">
    <property type="entry name" value="EF-HAND CALCIUM-BINDING DOMAIN CONTAINING PROTEIN"/>
    <property type="match status" value="1"/>
</dbReference>
<gene>
    <name evidence="5" type="ORF">Din_041911</name>
</gene>
<accession>A0A5B7BU28</accession>
<proteinExistence type="predicted"/>
<protein>
    <submittedName>
        <fullName evidence="5">Putative calcium-binding protein CML18</fullName>
    </submittedName>
</protein>
<evidence type="ECO:0000256" key="3">
    <source>
        <dbReference type="ARBA" id="ARBA00022837"/>
    </source>
</evidence>
<dbReference type="PROSITE" id="PS00018">
    <property type="entry name" value="EF_HAND_1"/>
    <property type="match status" value="4"/>
</dbReference>
<evidence type="ECO:0000256" key="2">
    <source>
        <dbReference type="ARBA" id="ARBA00022737"/>
    </source>
</evidence>
<dbReference type="Pfam" id="PF13499">
    <property type="entry name" value="EF-hand_7"/>
    <property type="match status" value="2"/>
</dbReference>
<dbReference type="InterPro" id="IPR039647">
    <property type="entry name" value="EF_hand_pair_protein_CML-like"/>
</dbReference>
<dbReference type="InterPro" id="IPR011992">
    <property type="entry name" value="EF-hand-dom_pair"/>
</dbReference>
<dbReference type="CDD" id="cd00051">
    <property type="entry name" value="EFh"/>
    <property type="match status" value="2"/>
</dbReference>
<dbReference type="InterPro" id="IPR018247">
    <property type="entry name" value="EF_Hand_1_Ca_BS"/>
</dbReference>
<dbReference type="GO" id="GO:0005509">
    <property type="term" value="F:calcium ion binding"/>
    <property type="evidence" value="ECO:0007669"/>
    <property type="project" value="InterPro"/>
</dbReference>
<feature type="domain" description="EF-hand" evidence="4">
    <location>
        <begin position="87"/>
        <end position="122"/>
    </location>
</feature>
<feature type="domain" description="EF-hand" evidence="4">
    <location>
        <begin position="162"/>
        <end position="192"/>
    </location>
</feature>
<name>A0A5B7BU28_DAVIN</name>